<dbReference type="AlphaFoldDB" id="A0A3B0N5T6"/>
<dbReference type="EMBL" id="UIVT01000003">
    <property type="protein sequence ID" value="SVP93973.1"/>
    <property type="molecule type" value="Genomic_DNA"/>
</dbReference>
<feature type="chain" id="PRO_5036076081" evidence="1">
    <location>
        <begin position="30"/>
        <end position="526"/>
    </location>
</feature>
<evidence type="ECO:0000256" key="1">
    <source>
        <dbReference type="SAM" id="SignalP"/>
    </source>
</evidence>
<accession>A0A3B0N5T6</accession>
<proteinExistence type="predicted"/>
<evidence type="ECO:0000313" key="3">
    <source>
        <dbReference type="EMBL" id="SVP93973.1"/>
    </source>
</evidence>
<feature type="signal peptide" evidence="1">
    <location>
        <begin position="1"/>
        <end position="29"/>
    </location>
</feature>
<reference evidence="2" key="1">
    <citation type="submission" date="2018-07" db="EMBL/GenBank/DDBJ databases">
        <authorList>
            <person name="Quirk P.G."/>
            <person name="Krulwich T.A."/>
        </authorList>
    </citation>
    <scope>NUCLEOTIDE SEQUENCE</scope>
    <source>
        <strain evidence="2">Anand</strain>
    </source>
</reference>
<dbReference type="VEuPathDB" id="PiroplasmaDB:TA17405"/>
<sequence>MSLFLLKFDLYNLLILILLQGVVFPPSYSLKEPVNLDIKSYSLNDDIKKISKFRKWTTFKVTDPVNKRIGEVKYGAIIIMKDTTDDISERIVYFKVLRRLLEKYIVKIVSIIKDVPYTDEFIIIDTEFDKKCIKIQREPIDINIRRIDKTILNVNNSIEGWTEYSIRNEITSQYRMGSIFEGSTVIISDSTNSNIRLRYLHVTKDHSYSNMMHLCLPFLRVSYPKIVRVFTYYHEGERSFDEFVQTSRNGIKVYTELVRSSTNLDLSLKNNKYIKKTRTESDNYQHIISDRFKNWWKIGKVTNKSLLIVDDDESVRLRSVYTHIDDINFEFVEVKTCHKRGDCKKCKYVLENNTYKESTCKLDMDDLKESASMGNMFSSDDKLSDINSEKYLKGIVSFDKLKSSTNDIVVDVMNPSSDHFAIDTLPSSKGIFFSLNKELLGKDNYLRLTRGDKSLVYVHLYKASELEFVVKMGENEEPRILMWVKCGIDLFKADEFIIIDSIRNRAMYLSNKIDSKVKEFINYIVN</sequence>
<keyword evidence="1" id="KW-0732">Signal</keyword>
<organism evidence="2">
    <name type="scientific">Theileria annulata</name>
    <dbReference type="NCBI Taxonomy" id="5874"/>
    <lineage>
        <taxon>Eukaryota</taxon>
        <taxon>Sar</taxon>
        <taxon>Alveolata</taxon>
        <taxon>Apicomplexa</taxon>
        <taxon>Aconoidasida</taxon>
        <taxon>Piroplasmida</taxon>
        <taxon>Theileriidae</taxon>
        <taxon>Theileria</taxon>
    </lineage>
</organism>
<name>A0A3B0N5T6_THEAN</name>
<evidence type="ECO:0000313" key="2">
    <source>
        <dbReference type="EMBL" id="SVP93169.1"/>
    </source>
</evidence>
<protein>
    <submittedName>
        <fullName evidence="2">Uncharacterized protein</fullName>
    </submittedName>
</protein>
<gene>
    <name evidence="3" type="ORF">TAT_000297000</name>
    <name evidence="2" type="ORF">TAV_000297100</name>
</gene>
<dbReference type="EMBL" id="UIVS01000003">
    <property type="protein sequence ID" value="SVP93169.1"/>
    <property type="molecule type" value="Genomic_DNA"/>
</dbReference>